<dbReference type="CDD" id="cd00761">
    <property type="entry name" value="Glyco_tranf_GTA_type"/>
    <property type="match status" value="1"/>
</dbReference>
<proteinExistence type="predicted"/>
<organism evidence="2 3">
    <name type="scientific">Salipiger mangrovisoli</name>
    <dbReference type="NCBI Taxonomy" id="2865933"/>
    <lineage>
        <taxon>Bacteria</taxon>
        <taxon>Pseudomonadati</taxon>
        <taxon>Pseudomonadota</taxon>
        <taxon>Alphaproteobacteria</taxon>
        <taxon>Rhodobacterales</taxon>
        <taxon>Roseobacteraceae</taxon>
        <taxon>Salipiger</taxon>
    </lineage>
</organism>
<accession>A0ABR9X9Z8</accession>
<name>A0ABR9X9Z8_9RHOB</name>
<dbReference type="InterPro" id="IPR001173">
    <property type="entry name" value="Glyco_trans_2-like"/>
</dbReference>
<reference evidence="2 3" key="1">
    <citation type="journal article" date="2021" name="Int. J. Syst. Evol. Microbiol.">
        <title>Salipiger mangrovisoli sp. nov., isolated from mangrove soil and the proposal for the reclassification of Paraphaeobacter pallidus as Salipiger pallidus comb. nov.</title>
        <authorList>
            <person name="Du J."/>
            <person name="Liu Y."/>
            <person name="Pei T."/>
            <person name="Deng M.R."/>
            <person name="Zhu H."/>
        </authorList>
    </citation>
    <scope>NUCLEOTIDE SEQUENCE [LARGE SCALE GENOMIC DNA]</scope>
    <source>
        <strain evidence="2 3">6D45A</strain>
    </source>
</reference>
<dbReference type="InterPro" id="IPR029044">
    <property type="entry name" value="Nucleotide-diphossugar_trans"/>
</dbReference>
<sequence>MPRFSVVIPCFNAEATIADTIESLLAQTEQDWEALIIDDGSSDDTRLIAASMAGIDLRFRLMKNDGVGPSAARNMALAEADGEIIAFLDADDTWHPEKLAMLDAFFEEETADACFGRVTLSDGRTLGTLSGPYEGTLTLEVLFAENPVCTMSNLAIRLESFLSSGGFNAEITHNADLEWLVRLIGDGAKVVGIDAPLVTYRSSPSGLSSDVEGMKAGRAMALISAARYGFRSSAESEAAYLRRLAARALRLGLSGCATSPAGWFSNSLRGTRILAAALLAAVLPRQLRNVLFSR</sequence>
<evidence type="ECO:0000313" key="2">
    <source>
        <dbReference type="EMBL" id="MBE9640416.1"/>
    </source>
</evidence>
<feature type="domain" description="Glycosyltransferase 2-like" evidence="1">
    <location>
        <begin position="5"/>
        <end position="160"/>
    </location>
</feature>
<dbReference type="RefSeq" id="WP_194137683.1">
    <property type="nucleotide sequence ID" value="NZ_JADFFK010000032.1"/>
</dbReference>
<dbReference type="Pfam" id="PF00535">
    <property type="entry name" value="Glycos_transf_2"/>
    <property type="match status" value="1"/>
</dbReference>
<dbReference type="SUPFAM" id="SSF53448">
    <property type="entry name" value="Nucleotide-diphospho-sugar transferases"/>
    <property type="match status" value="1"/>
</dbReference>
<protein>
    <submittedName>
        <fullName evidence="2">Glycosyltransferase family 2 protein</fullName>
    </submittedName>
</protein>
<dbReference type="EMBL" id="JADFFK010000032">
    <property type="protein sequence ID" value="MBE9640416.1"/>
    <property type="molecule type" value="Genomic_DNA"/>
</dbReference>
<evidence type="ECO:0000313" key="3">
    <source>
        <dbReference type="Proteomes" id="UP000607796"/>
    </source>
</evidence>
<dbReference type="PANTHER" id="PTHR22916">
    <property type="entry name" value="GLYCOSYLTRANSFERASE"/>
    <property type="match status" value="1"/>
</dbReference>
<keyword evidence="3" id="KW-1185">Reference proteome</keyword>
<evidence type="ECO:0000259" key="1">
    <source>
        <dbReference type="Pfam" id="PF00535"/>
    </source>
</evidence>
<gene>
    <name evidence="2" type="ORF">IQ782_26535</name>
</gene>
<dbReference type="Gene3D" id="3.90.550.10">
    <property type="entry name" value="Spore Coat Polysaccharide Biosynthesis Protein SpsA, Chain A"/>
    <property type="match status" value="1"/>
</dbReference>
<dbReference type="PANTHER" id="PTHR22916:SF3">
    <property type="entry name" value="UDP-GLCNAC:BETAGAL BETA-1,3-N-ACETYLGLUCOSAMINYLTRANSFERASE-LIKE PROTEIN 1"/>
    <property type="match status" value="1"/>
</dbReference>
<dbReference type="Proteomes" id="UP000607796">
    <property type="component" value="Unassembled WGS sequence"/>
</dbReference>
<comment type="caution">
    <text evidence="2">The sequence shown here is derived from an EMBL/GenBank/DDBJ whole genome shotgun (WGS) entry which is preliminary data.</text>
</comment>